<name>A0A2R3MNF4_9BACE</name>
<feature type="transmembrane region" description="Helical" evidence="1">
    <location>
        <begin position="12"/>
        <end position="29"/>
    </location>
</feature>
<evidence type="ECO:0000313" key="5">
    <source>
        <dbReference type="Proteomes" id="UP000279562"/>
    </source>
</evidence>
<gene>
    <name evidence="2" type="ORF">EII33_09055</name>
    <name evidence="3" type="ORF">EV202_12051</name>
    <name evidence="4" type="ORF">NCTC7812_00257</name>
</gene>
<evidence type="ECO:0000313" key="7">
    <source>
        <dbReference type="Proteomes" id="UP000396835"/>
    </source>
</evidence>
<evidence type="ECO:0000256" key="1">
    <source>
        <dbReference type="SAM" id="Phobius"/>
    </source>
</evidence>
<keyword evidence="1" id="KW-0472">Membrane</keyword>
<dbReference type="OrthoDB" id="2062758at2"/>
<dbReference type="EMBL" id="CAACYH010000002">
    <property type="protein sequence ID" value="VFB12748.1"/>
    <property type="molecule type" value="Genomic_DNA"/>
</dbReference>
<feature type="transmembrane region" description="Helical" evidence="1">
    <location>
        <begin position="41"/>
        <end position="60"/>
    </location>
</feature>
<dbReference type="GeneID" id="94547050"/>
<evidence type="ECO:0000313" key="3">
    <source>
        <dbReference type="EMBL" id="TCO89515.1"/>
    </source>
</evidence>
<proteinExistence type="predicted"/>
<accession>A0A2R3MNF4</accession>
<reference evidence="2 5" key="1">
    <citation type="submission" date="2018-11" db="EMBL/GenBank/DDBJ databases">
        <title>Genomes From Bacteria Associated with the Canine Oral Cavity: a Test Case for Automated Genome-Based Taxonomic Assignment.</title>
        <authorList>
            <person name="Coil D.A."/>
            <person name="Jospin G."/>
            <person name="Darling A.E."/>
            <person name="Wallis C."/>
            <person name="Davis I.J."/>
            <person name="Harris S."/>
            <person name="Eisen J.A."/>
            <person name="Holcombe L.J."/>
            <person name="O'Flynn C."/>
        </authorList>
    </citation>
    <scope>NUCLEOTIDE SEQUENCE [LARGE SCALE GENOMIC DNA]</scope>
    <source>
        <strain evidence="2 5">OH1047_COT-310</strain>
    </source>
</reference>
<dbReference type="KEGG" id="bhf:C3V43_01065"/>
<protein>
    <submittedName>
        <fullName evidence="4">Membrane protein</fullName>
    </submittedName>
</protein>
<evidence type="ECO:0000313" key="6">
    <source>
        <dbReference type="Proteomes" id="UP000295600"/>
    </source>
</evidence>
<dbReference type="AlphaFoldDB" id="A0A2R3MNF4"/>
<dbReference type="Proteomes" id="UP000279562">
    <property type="component" value="Unassembled WGS sequence"/>
</dbReference>
<keyword evidence="1" id="KW-0812">Transmembrane</keyword>
<reference evidence="4 7" key="2">
    <citation type="submission" date="2019-02" db="EMBL/GenBank/DDBJ databases">
        <authorList>
            <consortium name="Pathogen Informatics"/>
        </authorList>
    </citation>
    <scope>NUCLEOTIDE SEQUENCE [LARGE SCALE GENOMIC DNA]</scope>
    <source>
        <strain evidence="4 7">3012STDY7078512</strain>
    </source>
</reference>
<organism evidence="2 5">
    <name type="scientific">Prevotella heparinolytica</name>
    <dbReference type="NCBI Taxonomy" id="28113"/>
    <lineage>
        <taxon>Bacteria</taxon>
        <taxon>Pseudomonadati</taxon>
        <taxon>Bacteroidota</taxon>
        <taxon>Bacteroidia</taxon>
        <taxon>Bacteroidales</taxon>
        <taxon>Bacteroidaceae</taxon>
        <taxon>Bacteroides</taxon>
    </lineage>
</organism>
<sequence>MEKMWKKYRPTLLGILLGVLAGYLYWRFVGCSTGSCPITSSPVYSSMWGGLLGGLAFNSFQKAPKDES</sequence>
<dbReference type="EMBL" id="RQYF01000041">
    <property type="protein sequence ID" value="RRD90027.1"/>
    <property type="molecule type" value="Genomic_DNA"/>
</dbReference>
<reference evidence="3 6" key="3">
    <citation type="submission" date="2019-03" db="EMBL/GenBank/DDBJ databases">
        <title>Genomic Encyclopedia of Type Strains, Phase IV (KMG-IV): sequencing the most valuable type-strain genomes for metagenomic binning, comparative biology and taxonomic classification.</title>
        <authorList>
            <person name="Goeker M."/>
        </authorList>
    </citation>
    <scope>NUCLEOTIDE SEQUENCE [LARGE SCALE GENOMIC DNA]</scope>
    <source>
        <strain evidence="3 6">DSM 23917</strain>
    </source>
</reference>
<dbReference type="Proteomes" id="UP000396835">
    <property type="component" value="Unassembled WGS sequence"/>
</dbReference>
<dbReference type="Proteomes" id="UP000295600">
    <property type="component" value="Unassembled WGS sequence"/>
</dbReference>
<dbReference type="EMBL" id="SLXB01000020">
    <property type="protein sequence ID" value="TCO89515.1"/>
    <property type="molecule type" value="Genomic_DNA"/>
</dbReference>
<evidence type="ECO:0000313" key="4">
    <source>
        <dbReference type="EMBL" id="VFB12748.1"/>
    </source>
</evidence>
<keyword evidence="1" id="KW-1133">Transmembrane helix</keyword>
<dbReference type="RefSeq" id="WP_106068235.1">
    <property type="nucleotide sequence ID" value="NZ_CAACYH010000002.1"/>
</dbReference>
<keyword evidence="5" id="KW-1185">Reference proteome</keyword>
<evidence type="ECO:0000313" key="2">
    <source>
        <dbReference type="EMBL" id="RRD90027.1"/>
    </source>
</evidence>